<reference evidence="3" key="1">
    <citation type="submission" date="2019-08" db="EMBL/GenBank/DDBJ databases">
        <authorList>
            <person name="Kucharzyk K."/>
            <person name="Murdoch R.W."/>
            <person name="Higgins S."/>
            <person name="Loffler F."/>
        </authorList>
    </citation>
    <scope>NUCLEOTIDE SEQUENCE</scope>
</reference>
<accession>A0A644YAU8</accession>
<comment type="caution">
    <text evidence="3">The sequence shown here is derived from an EMBL/GenBank/DDBJ whole genome shotgun (WGS) entry which is preliminary data.</text>
</comment>
<dbReference type="AlphaFoldDB" id="A0A644YAU8"/>
<feature type="domain" description="Bacterial type II secretion system protein E" evidence="2">
    <location>
        <begin position="235"/>
        <end position="384"/>
    </location>
</feature>
<dbReference type="EMBL" id="VSSQ01004398">
    <property type="protein sequence ID" value="MPM25031.1"/>
    <property type="molecule type" value="Genomic_DNA"/>
</dbReference>
<proteinExistence type="inferred from homology"/>
<evidence type="ECO:0000259" key="2">
    <source>
        <dbReference type="Pfam" id="PF00437"/>
    </source>
</evidence>
<dbReference type="InterPro" id="IPR027417">
    <property type="entry name" value="P-loop_NTPase"/>
</dbReference>
<dbReference type="InterPro" id="IPR050921">
    <property type="entry name" value="T4SS_GSP_E_ATPase"/>
</dbReference>
<evidence type="ECO:0000256" key="1">
    <source>
        <dbReference type="ARBA" id="ARBA00006611"/>
    </source>
</evidence>
<dbReference type="Gene3D" id="3.30.450.380">
    <property type="match status" value="1"/>
</dbReference>
<dbReference type="SUPFAM" id="SSF52540">
    <property type="entry name" value="P-loop containing nucleoside triphosphate hydrolases"/>
    <property type="match status" value="1"/>
</dbReference>
<dbReference type="PANTHER" id="PTHR30486">
    <property type="entry name" value="TWITCHING MOTILITY PROTEIN PILT"/>
    <property type="match status" value="1"/>
</dbReference>
<sequence length="451" mass="49567">MDNPGTSLIHPSSPPFIQPLNQSDLTLIERVREELVLRGINPPSWREADPEKRRRFFDEVRSILIDQGEDRIAVNRNAQIITDALSGVGLLDQLLRDPYVEEIFVRNGVVAVEYDGSFFHLGKLADDRYFENLAVHVADQGGATLRGDRPAVLIDLPGGERFTAIVPRLSTEGTAINIRTFGRRVRTLEEMEQTGTFTKIDPSDLEVVQTFATNSEKSTGSESSRRFQSLQNTPDRFLAWMVSTLSGSLMIAGEMGSGKTTLLNALSGFLPVSAPIAALETFRELEIQHPFLLRTVAPAELSPGTPGVTLDWVLNVIYTRMNPAAILVGEVVGNEALQFLKATCLGRKALTTIHGGTIEESLMRLEQLALAAAPELGLAAVRSMVAMGLDVVALMGRVNRSGRIQRTLQAIATIKGIDATGNYRLDYLYRAEGEQNTPVFELAYQQMEGMK</sequence>
<dbReference type="Gene3D" id="3.40.50.300">
    <property type="entry name" value="P-loop containing nucleotide triphosphate hydrolases"/>
    <property type="match status" value="1"/>
</dbReference>
<dbReference type="PANTHER" id="PTHR30486:SF6">
    <property type="entry name" value="TYPE IV PILUS RETRACTATION ATPASE PILT"/>
    <property type="match status" value="1"/>
</dbReference>
<gene>
    <name evidence="3" type="ORF">SDC9_71520</name>
</gene>
<protein>
    <recommendedName>
        <fullName evidence="2">Bacterial type II secretion system protein E domain-containing protein</fullName>
    </recommendedName>
</protein>
<dbReference type="Pfam" id="PF00437">
    <property type="entry name" value="T2SSE"/>
    <property type="match status" value="1"/>
</dbReference>
<name>A0A644YAU8_9ZZZZ</name>
<evidence type="ECO:0000313" key="3">
    <source>
        <dbReference type="EMBL" id="MPM25031.1"/>
    </source>
</evidence>
<dbReference type="GO" id="GO:0016887">
    <property type="term" value="F:ATP hydrolysis activity"/>
    <property type="evidence" value="ECO:0007669"/>
    <property type="project" value="InterPro"/>
</dbReference>
<dbReference type="InterPro" id="IPR001482">
    <property type="entry name" value="T2SS/T4SS_dom"/>
</dbReference>
<comment type="similarity">
    <text evidence="1">Belongs to the GSP E family.</text>
</comment>
<organism evidence="3">
    <name type="scientific">bioreactor metagenome</name>
    <dbReference type="NCBI Taxonomy" id="1076179"/>
    <lineage>
        <taxon>unclassified sequences</taxon>
        <taxon>metagenomes</taxon>
        <taxon>ecological metagenomes</taxon>
    </lineage>
</organism>